<evidence type="ECO:0000313" key="7">
    <source>
        <dbReference type="Proteomes" id="UP000236845"/>
    </source>
</evidence>
<proteinExistence type="inferred from homology"/>
<keyword evidence="3" id="KW-0547">Nucleotide-binding</keyword>
<evidence type="ECO:0000313" key="6">
    <source>
        <dbReference type="EMBL" id="PIS40431.1"/>
    </source>
</evidence>
<dbReference type="InterPro" id="IPR003593">
    <property type="entry name" value="AAA+_ATPase"/>
</dbReference>
<keyword evidence="2" id="KW-0813">Transport</keyword>
<reference evidence="7" key="1">
    <citation type="submission" date="2017-09" db="EMBL/GenBank/DDBJ databases">
        <title>Depth-based differentiation of microbial function through sediment-hosted aquifers and enrichment of novel symbionts in the deep terrestrial subsurface.</title>
        <authorList>
            <person name="Probst A.J."/>
            <person name="Ladd B."/>
            <person name="Jarett J.K."/>
            <person name="Geller-Mcgrath D.E."/>
            <person name="Sieber C.M.K."/>
            <person name="Emerson J.B."/>
            <person name="Anantharaman K."/>
            <person name="Thomas B.C."/>
            <person name="Malmstrom R."/>
            <person name="Stieglmeier M."/>
            <person name="Klingl A."/>
            <person name="Woyke T."/>
            <person name="Ryan C.M."/>
            <person name="Banfield J.F."/>
        </authorList>
    </citation>
    <scope>NUCLEOTIDE SEQUENCE [LARGE SCALE GENOMIC DNA]</scope>
</reference>
<dbReference type="SMART" id="SM00382">
    <property type="entry name" value="AAA"/>
    <property type="match status" value="1"/>
</dbReference>
<keyword evidence="4" id="KW-0067">ATP-binding</keyword>
<name>A0A2H0YPK3_9BACT</name>
<sequence>MLKVKNLSKNFNGLVAVDKVFFEAQGGEIFGLLGPNGAGKTTTIRVIATVLSPSSGTAEVAGFDILKNPVEVRQNLGLLTSEIGLYDRFTARENLRYFGKLYGLTGQSLENRINQLVKILEMEKFADRRAGKFSTGMKQKVAIARSIIHDPKVIIFDEPTAGLDVVASQTVINYMKQAKQEGKLVILSTHDMNHAQQLCDRVAIMHRGKIVALDETQAVFQKTNTENLESAFLKIIGEDEAKAANQEQEVRFLKKADKPKRKFGL</sequence>
<dbReference type="GO" id="GO:0005524">
    <property type="term" value="F:ATP binding"/>
    <property type="evidence" value="ECO:0007669"/>
    <property type="project" value="UniProtKB-KW"/>
</dbReference>
<dbReference type="InterPro" id="IPR003439">
    <property type="entry name" value="ABC_transporter-like_ATP-bd"/>
</dbReference>
<dbReference type="InterPro" id="IPR050763">
    <property type="entry name" value="ABC_transporter_ATP-binding"/>
</dbReference>
<dbReference type="PANTHER" id="PTHR42711">
    <property type="entry name" value="ABC TRANSPORTER ATP-BINDING PROTEIN"/>
    <property type="match status" value="1"/>
</dbReference>
<dbReference type="Gene3D" id="3.40.50.300">
    <property type="entry name" value="P-loop containing nucleotide triphosphate hydrolases"/>
    <property type="match status" value="1"/>
</dbReference>
<dbReference type="PANTHER" id="PTHR42711:SF5">
    <property type="entry name" value="ABC TRANSPORTER ATP-BINDING PROTEIN NATA"/>
    <property type="match status" value="1"/>
</dbReference>
<evidence type="ECO:0000259" key="5">
    <source>
        <dbReference type="PROSITE" id="PS50893"/>
    </source>
</evidence>
<dbReference type="PROSITE" id="PS50893">
    <property type="entry name" value="ABC_TRANSPORTER_2"/>
    <property type="match status" value="1"/>
</dbReference>
<comment type="similarity">
    <text evidence="1">Belongs to the ABC transporter superfamily.</text>
</comment>
<accession>A0A2H0YPK3</accession>
<dbReference type="SUPFAM" id="SSF52540">
    <property type="entry name" value="P-loop containing nucleoside triphosphate hydrolases"/>
    <property type="match status" value="1"/>
</dbReference>
<dbReference type="EMBL" id="PEXW01000070">
    <property type="protein sequence ID" value="PIS40431.1"/>
    <property type="molecule type" value="Genomic_DNA"/>
</dbReference>
<dbReference type="AlphaFoldDB" id="A0A2H0YPK3"/>
<dbReference type="GO" id="GO:0016887">
    <property type="term" value="F:ATP hydrolysis activity"/>
    <property type="evidence" value="ECO:0007669"/>
    <property type="project" value="InterPro"/>
</dbReference>
<organism evidence="6 7">
    <name type="scientific">Candidatus Kerfeldbacteria bacterium CG08_land_8_20_14_0_20_43_14</name>
    <dbReference type="NCBI Taxonomy" id="2014246"/>
    <lineage>
        <taxon>Bacteria</taxon>
        <taxon>Candidatus Kerfeldiibacteriota</taxon>
    </lineage>
</organism>
<dbReference type="Pfam" id="PF00005">
    <property type="entry name" value="ABC_tran"/>
    <property type="match status" value="1"/>
</dbReference>
<dbReference type="InterPro" id="IPR027417">
    <property type="entry name" value="P-loop_NTPase"/>
</dbReference>
<evidence type="ECO:0000256" key="4">
    <source>
        <dbReference type="ARBA" id="ARBA00022840"/>
    </source>
</evidence>
<comment type="caution">
    <text evidence="6">The sequence shown here is derived from an EMBL/GenBank/DDBJ whole genome shotgun (WGS) entry which is preliminary data.</text>
</comment>
<evidence type="ECO:0000256" key="2">
    <source>
        <dbReference type="ARBA" id="ARBA00022448"/>
    </source>
</evidence>
<evidence type="ECO:0000256" key="3">
    <source>
        <dbReference type="ARBA" id="ARBA00022741"/>
    </source>
</evidence>
<protein>
    <submittedName>
        <fullName evidence="6">ABC transporter</fullName>
    </submittedName>
</protein>
<feature type="domain" description="ABC transporter" evidence="5">
    <location>
        <begin position="2"/>
        <end position="232"/>
    </location>
</feature>
<gene>
    <name evidence="6" type="ORF">COT26_03355</name>
</gene>
<dbReference type="Proteomes" id="UP000236845">
    <property type="component" value="Unassembled WGS sequence"/>
</dbReference>
<evidence type="ECO:0000256" key="1">
    <source>
        <dbReference type="ARBA" id="ARBA00005417"/>
    </source>
</evidence>